<sequence length="210" mass="23721">MPSNLTADPLVASSYFHPSGGEAYAPLRKAIVDQATAMGYDVPTMAEHGVAWADDQDPFGHVGGSTFARLIFKLNFRVFESFAKTLGDKYEDLQLARGVGMIIRSYNMELKRQVKYPDCFLLASRISEVYPDRYFGITTFWSYQQQAIVAESTGYAVFFDYRKQQVANLLEYGGVYADLHKELTERSKKSNELHAQWVLKHPKLAGKAKL</sequence>
<accession>A0AAD7MYZ7</accession>
<organism evidence="1 2">
    <name type="scientific">Mycena metata</name>
    <dbReference type="NCBI Taxonomy" id="1033252"/>
    <lineage>
        <taxon>Eukaryota</taxon>
        <taxon>Fungi</taxon>
        <taxon>Dikarya</taxon>
        <taxon>Basidiomycota</taxon>
        <taxon>Agaricomycotina</taxon>
        <taxon>Agaricomycetes</taxon>
        <taxon>Agaricomycetidae</taxon>
        <taxon>Agaricales</taxon>
        <taxon>Marasmiineae</taxon>
        <taxon>Mycenaceae</taxon>
        <taxon>Mycena</taxon>
    </lineage>
</organism>
<dbReference type="Proteomes" id="UP001215598">
    <property type="component" value="Unassembled WGS sequence"/>
</dbReference>
<gene>
    <name evidence="1" type="ORF">B0H16DRAFT_1424921</name>
</gene>
<reference evidence="1" key="1">
    <citation type="submission" date="2023-03" db="EMBL/GenBank/DDBJ databases">
        <title>Massive genome expansion in bonnet fungi (Mycena s.s.) driven by repeated elements and novel gene families across ecological guilds.</title>
        <authorList>
            <consortium name="Lawrence Berkeley National Laboratory"/>
            <person name="Harder C.B."/>
            <person name="Miyauchi S."/>
            <person name="Viragh M."/>
            <person name="Kuo A."/>
            <person name="Thoen E."/>
            <person name="Andreopoulos B."/>
            <person name="Lu D."/>
            <person name="Skrede I."/>
            <person name="Drula E."/>
            <person name="Henrissat B."/>
            <person name="Morin E."/>
            <person name="Kohler A."/>
            <person name="Barry K."/>
            <person name="LaButti K."/>
            <person name="Morin E."/>
            <person name="Salamov A."/>
            <person name="Lipzen A."/>
            <person name="Mereny Z."/>
            <person name="Hegedus B."/>
            <person name="Baldrian P."/>
            <person name="Stursova M."/>
            <person name="Weitz H."/>
            <person name="Taylor A."/>
            <person name="Grigoriev I.V."/>
            <person name="Nagy L.G."/>
            <person name="Martin F."/>
            <person name="Kauserud H."/>
        </authorList>
    </citation>
    <scope>NUCLEOTIDE SEQUENCE</scope>
    <source>
        <strain evidence="1">CBHHK182m</strain>
    </source>
</reference>
<proteinExistence type="predicted"/>
<dbReference type="Gene3D" id="3.10.129.10">
    <property type="entry name" value="Hotdog Thioesterase"/>
    <property type="match status" value="1"/>
</dbReference>
<dbReference type="EMBL" id="JARKIB010000112">
    <property type="protein sequence ID" value="KAJ7738385.1"/>
    <property type="molecule type" value="Genomic_DNA"/>
</dbReference>
<dbReference type="InterPro" id="IPR029069">
    <property type="entry name" value="HotDog_dom_sf"/>
</dbReference>
<protein>
    <submittedName>
        <fullName evidence="1">Uncharacterized protein</fullName>
    </submittedName>
</protein>
<dbReference type="AlphaFoldDB" id="A0AAD7MYZ7"/>
<dbReference type="Pfam" id="PF13279">
    <property type="entry name" value="4HBT_2"/>
    <property type="match status" value="1"/>
</dbReference>
<name>A0AAD7MYZ7_9AGAR</name>
<evidence type="ECO:0000313" key="2">
    <source>
        <dbReference type="Proteomes" id="UP001215598"/>
    </source>
</evidence>
<comment type="caution">
    <text evidence="1">The sequence shown here is derived from an EMBL/GenBank/DDBJ whole genome shotgun (WGS) entry which is preliminary data.</text>
</comment>
<evidence type="ECO:0000313" key="1">
    <source>
        <dbReference type="EMBL" id="KAJ7738385.1"/>
    </source>
</evidence>
<keyword evidence="2" id="KW-1185">Reference proteome</keyword>
<dbReference type="SUPFAM" id="SSF54637">
    <property type="entry name" value="Thioesterase/thiol ester dehydrase-isomerase"/>
    <property type="match status" value="1"/>
</dbReference>